<protein>
    <submittedName>
        <fullName evidence="4">Lysozyme</fullName>
    </submittedName>
</protein>
<dbReference type="Pfam" id="PF01183">
    <property type="entry name" value="Glyco_hydro_25"/>
    <property type="match status" value="1"/>
</dbReference>
<name>A0A3D9QVK4_9BACL</name>
<dbReference type="PROSITE" id="PS51904">
    <property type="entry name" value="GLYCOSYL_HYDROL_F25_2"/>
    <property type="match status" value="1"/>
</dbReference>
<proteinExistence type="inferred from homology"/>
<dbReference type="GO" id="GO:0003796">
    <property type="term" value="F:lysozyme activity"/>
    <property type="evidence" value="ECO:0007669"/>
    <property type="project" value="InterPro"/>
</dbReference>
<dbReference type="SMART" id="SM00641">
    <property type="entry name" value="Glyco_25"/>
    <property type="match status" value="1"/>
</dbReference>
<dbReference type="AlphaFoldDB" id="A0A3D9QVK4"/>
<gene>
    <name evidence="4" type="ORF">A8990_1376</name>
</gene>
<keyword evidence="3" id="KW-0326">Glycosidase</keyword>
<comment type="similarity">
    <text evidence="1">Belongs to the glycosyl hydrolase 25 family.</text>
</comment>
<dbReference type="PANTHER" id="PTHR34135:SF2">
    <property type="entry name" value="LYSOZYME"/>
    <property type="match status" value="1"/>
</dbReference>
<evidence type="ECO:0000256" key="3">
    <source>
        <dbReference type="ARBA" id="ARBA00023295"/>
    </source>
</evidence>
<dbReference type="SUPFAM" id="SSF51445">
    <property type="entry name" value="(Trans)glycosidases"/>
    <property type="match status" value="1"/>
</dbReference>
<evidence type="ECO:0000313" key="5">
    <source>
        <dbReference type="Proteomes" id="UP000256304"/>
    </source>
</evidence>
<evidence type="ECO:0000256" key="1">
    <source>
        <dbReference type="ARBA" id="ARBA00010646"/>
    </source>
</evidence>
<dbReference type="OrthoDB" id="9802228at2"/>
<keyword evidence="2" id="KW-0378">Hydrolase</keyword>
<dbReference type="PANTHER" id="PTHR34135">
    <property type="entry name" value="LYSOZYME"/>
    <property type="match status" value="1"/>
</dbReference>
<evidence type="ECO:0000256" key="2">
    <source>
        <dbReference type="ARBA" id="ARBA00022801"/>
    </source>
</evidence>
<comment type="caution">
    <text evidence="4">The sequence shown here is derived from an EMBL/GenBank/DDBJ whole genome shotgun (WGS) entry which is preliminary data.</text>
</comment>
<keyword evidence="5" id="KW-1185">Reference proteome</keyword>
<dbReference type="Proteomes" id="UP000256304">
    <property type="component" value="Unassembled WGS sequence"/>
</dbReference>
<dbReference type="GO" id="GO:0016052">
    <property type="term" value="P:carbohydrate catabolic process"/>
    <property type="evidence" value="ECO:0007669"/>
    <property type="project" value="TreeGrafter"/>
</dbReference>
<dbReference type="EMBL" id="QTTN01000037">
    <property type="protein sequence ID" value="REE68672.1"/>
    <property type="molecule type" value="Genomic_DNA"/>
</dbReference>
<dbReference type="InterPro" id="IPR017853">
    <property type="entry name" value="GH"/>
</dbReference>
<evidence type="ECO:0000313" key="4">
    <source>
        <dbReference type="EMBL" id="REE68672.1"/>
    </source>
</evidence>
<dbReference type="RefSeq" id="WP_116191571.1">
    <property type="nucleotide sequence ID" value="NZ_QTTN01000037.1"/>
</dbReference>
<organism evidence="4 5">
    <name type="scientific">Paenibacillus taihuensis</name>
    <dbReference type="NCBI Taxonomy" id="1156355"/>
    <lineage>
        <taxon>Bacteria</taxon>
        <taxon>Bacillati</taxon>
        <taxon>Bacillota</taxon>
        <taxon>Bacilli</taxon>
        <taxon>Bacillales</taxon>
        <taxon>Paenibacillaceae</taxon>
        <taxon>Paenibacillus</taxon>
    </lineage>
</organism>
<dbReference type="InterPro" id="IPR018077">
    <property type="entry name" value="Glyco_hydro_fam25_subgr"/>
</dbReference>
<reference evidence="4 5" key="1">
    <citation type="submission" date="2018-08" db="EMBL/GenBank/DDBJ databases">
        <title>Genomic Encyclopedia of Type Strains, Phase III (KMG-III): the genomes of soil and plant-associated and newly described type strains.</title>
        <authorList>
            <person name="Whitman W."/>
        </authorList>
    </citation>
    <scope>NUCLEOTIDE SEQUENCE [LARGE SCALE GENOMIC DNA]</scope>
    <source>
        <strain evidence="4 5">CGMCC 1.10966</strain>
    </source>
</reference>
<sequence length="207" mass="22822">MQAKSSANVKIIDVSHHQNVIDWGKVRADGVEGAFIKATDGRLGVDSNFSSNATDARAAGLPVGFYHFGHPEVNNAIAEAKHFAETVRGFESQFPHVLDVEGDAGKLKSAELTKWCIAWLTEVQRLTGHRTMIYTSASFARTSLGKDLGRWPLWIAHFGVNTPMDNGTWNTWAVFQYTSSGRIDGINSSVDMNAMEKSFFDNHVHVP</sequence>
<dbReference type="GO" id="GO:0009253">
    <property type="term" value="P:peptidoglycan catabolic process"/>
    <property type="evidence" value="ECO:0007669"/>
    <property type="project" value="InterPro"/>
</dbReference>
<dbReference type="Gene3D" id="3.20.20.80">
    <property type="entry name" value="Glycosidases"/>
    <property type="match status" value="1"/>
</dbReference>
<accession>A0A3D9QVK4</accession>
<dbReference type="InterPro" id="IPR002053">
    <property type="entry name" value="Glyco_hydro_25"/>
</dbReference>
<dbReference type="CDD" id="cd00599">
    <property type="entry name" value="GH25_muramidase"/>
    <property type="match status" value="1"/>
</dbReference>
<dbReference type="GO" id="GO:0016998">
    <property type="term" value="P:cell wall macromolecule catabolic process"/>
    <property type="evidence" value="ECO:0007669"/>
    <property type="project" value="InterPro"/>
</dbReference>